<dbReference type="AlphaFoldDB" id="A0A5R9B8Q1"/>
<keyword evidence="2" id="KW-1185">Reference proteome</keyword>
<comment type="caution">
    <text evidence="1">The sequence shown here is derived from an EMBL/GenBank/DDBJ whole genome shotgun (WGS) entry which is preliminary data.</text>
</comment>
<dbReference type="PANTHER" id="PTHR35332:SF2">
    <property type="entry name" value="REGULATION OF ENOLASE PROTEIN 1"/>
    <property type="match status" value="1"/>
</dbReference>
<gene>
    <name evidence="1" type="ORF">FEF26_11615</name>
</gene>
<protein>
    <submittedName>
        <fullName evidence="1">DUF1349 domain-containing protein</fullName>
    </submittedName>
</protein>
<dbReference type="Pfam" id="PF07081">
    <property type="entry name" value="DUF1349"/>
    <property type="match status" value="1"/>
</dbReference>
<sequence length="208" mass="22640">MSATHHIPGIPFPLTASEDSTWTVDPSEKSVKVNAAPRSDIFVDPGSDGQVGAETLLNAATLLADLPDGDFQFSARVSVDFLAMFDAGVLLLWMDERHWAKLCFEYSPEGEPMVVSVVTREVSDDANSFTVHGGSIWLRVSRTDGVYAYHASNDAQTWRLVRIFVLDAPGSTAQIGFEAQSPTGDGCAVTFSQPNFSTQRLAHFRDGR</sequence>
<dbReference type="EMBL" id="VAVZ01000033">
    <property type="protein sequence ID" value="TLP94565.1"/>
    <property type="molecule type" value="Genomic_DNA"/>
</dbReference>
<dbReference type="InterPro" id="IPR009784">
    <property type="entry name" value="DUF1349"/>
</dbReference>
<dbReference type="Proteomes" id="UP000310458">
    <property type="component" value="Unassembled WGS sequence"/>
</dbReference>
<reference evidence="1 2" key="1">
    <citation type="submission" date="2019-05" db="EMBL/GenBank/DDBJ databases">
        <title>Nesterenkonia sp. GY074 isolated from the Southern Atlantic Ocean.</title>
        <authorList>
            <person name="Zhang G."/>
        </authorList>
    </citation>
    <scope>NUCLEOTIDE SEQUENCE [LARGE SCALE GENOMIC DNA]</scope>
    <source>
        <strain evidence="1 2">GY074</strain>
    </source>
</reference>
<dbReference type="SUPFAM" id="SSF49899">
    <property type="entry name" value="Concanavalin A-like lectins/glucanases"/>
    <property type="match status" value="1"/>
</dbReference>
<dbReference type="OrthoDB" id="9808724at2"/>
<dbReference type="Gene3D" id="2.60.120.200">
    <property type="match status" value="1"/>
</dbReference>
<dbReference type="RefSeq" id="WP_138253703.1">
    <property type="nucleotide sequence ID" value="NZ_VAVZ01000033.1"/>
</dbReference>
<dbReference type="PANTHER" id="PTHR35332">
    <property type="entry name" value="REGULATION OF ENOLASE PROTEIN 1"/>
    <property type="match status" value="1"/>
</dbReference>
<evidence type="ECO:0000313" key="2">
    <source>
        <dbReference type="Proteomes" id="UP000310458"/>
    </source>
</evidence>
<accession>A0A5R9B8Q1</accession>
<dbReference type="InterPro" id="IPR013320">
    <property type="entry name" value="ConA-like_dom_sf"/>
</dbReference>
<proteinExistence type="predicted"/>
<evidence type="ECO:0000313" key="1">
    <source>
        <dbReference type="EMBL" id="TLP94565.1"/>
    </source>
</evidence>
<name>A0A5R9B8Q1_9MICC</name>
<organism evidence="1 2">
    <name type="scientific">Nesterenkonia salmonea</name>
    <dbReference type="NCBI Taxonomy" id="1804987"/>
    <lineage>
        <taxon>Bacteria</taxon>
        <taxon>Bacillati</taxon>
        <taxon>Actinomycetota</taxon>
        <taxon>Actinomycetes</taxon>
        <taxon>Micrococcales</taxon>
        <taxon>Micrococcaceae</taxon>
        <taxon>Nesterenkonia</taxon>
    </lineage>
</organism>